<reference evidence="2" key="1">
    <citation type="submission" date="2020-04" db="EMBL/GenBank/DDBJ databases">
        <title>Deep metagenomics examines the oral microbiome during advanced dental caries in children, revealing novel taxa and co-occurrences with host molecules.</title>
        <authorList>
            <person name="Baker J.L."/>
            <person name="Morton J.T."/>
            <person name="Dinis M."/>
            <person name="Alvarez R."/>
            <person name="Tran N.C."/>
            <person name="Knight R."/>
            <person name="Edlund A."/>
        </authorList>
    </citation>
    <scope>NUCLEOTIDE SEQUENCE</scope>
    <source>
        <strain evidence="2">JCVI_24_bin.2</strain>
    </source>
</reference>
<name>A0A930DNW3_9FIRM</name>
<dbReference type="AlphaFoldDB" id="A0A930DNW3"/>
<dbReference type="PANTHER" id="PTHR34297">
    <property type="entry name" value="HYPOTHETICAL CYTOSOLIC PROTEIN-RELATED"/>
    <property type="match status" value="1"/>
</dbReference>
<evidence type="ECO:0000313" key="3">
    <source>
        <dbReference type="Proteomes" id="UP000709351"/>
    </source>
</evidence>
<protein>
    <submittedName>
        <fullName evidence="2">Asp23/Gls24 family envelope stress response protein</fullName>
    </submittedName>
</protein>
<dbReference type="Pfam" id="PF03780">
    <property type="entry name" value="Asp23"/>
    <property type="match status" value="1"/>
</dbReference>
<dbReference type="InterPro" id="IPR005531">
    <property type="entry name" value="Asp23"/>
</dbReference>
<comment type="similarity">
    <text evidence="1">Belongs to the asp23 family.</text>
</comment>
<organism evidence="2 3">
    <name type="scientific">Oribacterium parvum</name>
    <dbReference type="NCBI Taxonomy" id="1501329"/>
    <lineage>
        <taxon>Bacteria</taxon>
        <taxon>Bacillati</taxon>
        <taxon>Bacillota</taxon>
        <taxon>Clostridia</taxon>
        <taxon>Lachnospirales</taxon>
        <taxon>Lachnospiraceae</taxon>
        <taxon>Oribacterium</taxon>
    </lineage>
</organism>
<evidence type="ECO:0000256" key="1">
    <source>
        <dbReference type="ARBA" id="ARBA00005721"/>
    </source>
</evidence>
<dbReference type="Proteomes" id="UP000709351">
    <property type="component" value="Unassembled WGS sequence"/>
</dbReference>
<evidence type="ECO:0000313" key="2">
    <source>
        <dbReference type="EMBL" id="MBF1283572.1"/>
    </source>
</evidence>
<proteinExistence type="inferred from homology"/>
<sequence>MEDEKNIQIERNNSFGDVVIADEVLAIIAGIAATEVEGVHSMDGGWSGQFISKLGIKDLARGVKVQVREGEVKLDLSLNMEYGYAIPKVSDLVQDKVSASINNMTGLTVSEVNIRISGVVNKENE</sequence>
<dbReference type="EMBL" id="JABZRD010000170">
    <property type="protein sequence ID" value="MBF1283572.1"/>
    <property type="molecule type" value="Genomic_DNA"/>
</dbReference>
<gene>
    <name evidence="2" type="ORF">HXM93_03445</name>
</gene>
<accession>A0A930DNW3</accession>
<comment type="caution">
    <text evidence="2">The sequence shown here is derived from an EMBL/GenBank/DDBJ whole genome shotgun (WGS) entry which is preliminary data.</text>
</comment>